<accession>A0A7J3X805</accession>
<dbReference type="SUPFAM" id="SSF55681">
    <property type="entry name" value="Class II aaRS and biotin synthetases"/>
    <property type="match status" value="1"/>
</dbReference>
<dbReference type="InterPro" id="IPR004143">
    <property type="entry name" value="BPL_LPL_catalytic"/>
</dbReference>
<keyword evidence="2" id="KW-0547">Nucleotide-binding</keyword>
<dbReference type="CDD" id="cd16442">
    <property type="entry name" value="BPL"/>
    <property type="match status" value="1"/>
</dbReference>
<reference evidence="6" key="1">
    <citation type="journal article" date="2020" name="mSystems">
        <title>Genome- and Community-Level Interaction Insights into Carbon Utilization and Element Cycling Functions of Hydrothermarchaeota in Hydrothermal Sediment.</title>
        <authorList>
            <person name="Zhou Z."/>
            <person name="Liu Y."/>
            <person name="Xu W."/>
            <person name="Pan J."/>
            <person name="Luo Z.H."/>
            <person name="Li M."/>
        </authorList>
    </citation>
    <scope>NUCLEOTIDE SEQUENCE [LARGE SCALE GENOMIC DNA]</scope>
    <source>
        <strain evidence="6">SpSt-1125</strain>
    </source>
</reference>
<name>A0A7J3X805_THEPE</name>
<evidence type="ECO:0000259" key="4">
    <source>
        <dbReference type="PROSITE" id="PS50926"/>
    </source>
</evidence>
<dbReference type="PANTHER" id="PTHR12835">
    <property type="entry name" value="BIOTIN PROTEIN LIGASE"/>
    <property type="match status" value="1"/>
</dbReference>
<organism evidence="6">
    <name type="scientific">Thermofilum pendens</name>
    <dbReference type="NCBI Taxonomy" id="2269"/>
    <lineage>
        <taxon>Archaea</taxon>
        <taxon>Thermoproteota</taxon>
        <taxon>Thermoprotei</taxon>
        <taxon>Thermofilales</taxon>
        <taxon>Thermofilaceae</taxon>
        <taxon>Thermofilum</taxon>
    </lineage>
</organism>
<dbReference type="AlphaFoldDB" id="A0A7J3X805"/>
<evidence type="ECO:0000256" key="3">
    <source>
        <dbReference type="ARBA" id="ARBA00022840"/>
    </source>
</evidence>
<dbReference type="PROSITE" id="PS50926">
    <property type="entry name" value="TRAM"/>
    <property type="match status" value="1"/>
</dbReference>
<dbReference type="Pfam" id="PF03099">
    <property type="entry name" value="BPL_LplA_LipB"/>
    <property type="match status" value="1"/>
</dbReference>
<comment type="caution">
    <text evidence="6">The sequence shown here is derived from an EMBL/GenBank/DDBJ whole genome shotgun (WGS) entry which is preliminary data.</text>
</comment>
<feature type="domain" description="BPL/LPL catalytic" evidence="5">
    <location>
        <begin position="66"/>
        <end position="254"/>
    </location>
</feature>
<dbReference type="GO" id="GO:0005524">
    <property type="term" value="F:ATP binding"/>
    <property type="evidence" value="ECO:0007669"/>
    <property type="project" value="UniProtKB-KW"/>
</dbReference>
<protein>
    <submittedName>
        <fullName evidence="6">Biotin--[acetyl-CoA-carboxylase] ligase</fullName>
        <ecNumber evidence="6">6.3.4.15</ecNumber>
    </submittedName>
</protein>
<dbReference type="Gene3D" id="3.30.930.10">
    <property type="entry name" value="Bira Bifunctional Protein, Domain 2"/>
    <property type="match status" value="1"/>
</dbReference>
<dbReference type="GO" id="GO:0005737">
    <property type="term" value="C:cytoplasm"/>
    <property type="evidence" value="ECO:0007669"/>
    <property type="project" value="TreeGrafter"/>
</dbReference>
<evidence type="ECO:0000256" key="1">
    <source>
        <dbReference type="ARBA" id="ARBA00022598"/>
    </source>
</evidence>
<evidence type="ECO:0000256" key="2">
    <source>
        <dbReference type="ARBA" id="ARBA00022741"/>
    </source>
</evidence>
<feature type="domain" description="TRAM" evidence="4">
    <location>
        <begin position="268"/>
        <end position="317"/>
    </location>
</feature>
<sequence length="317" mass="33977">MNLGVRAAALRELACREGFATAGELAVVLGQPEGVVALILRELVEEGYPVEQHPQLGWRFRGDDVADLACCVHLLGEGLRFSLHYVERCSSTQDVARALAEKGVGEGLLVVAEEQERGRGRRGRSWASARGGLWLSILLAPGSPVLLGPLNLALGVAVARAIRALYRLEARVKWPNDVEVGGRKVAGVLVEATSSPSGHLTAVAGIGVNVNNPLPEALRETAATLGELLGRSLPRRPLLARLLVEVDRIYTMLKAEPRGVLEEWLSHSSTVGRAVKVVTEDGEHYGIAVGLAEDGGLVVDMDGEKRVFRVGEVVHLR</sequence>
<dbReference type="InterPro" id="IPR045864">
    <property type="entry name" value="aa-tRNA-synth_II/BPL/LPL"/>
</dbReference>
<gene>
    <name evidence="6" type="ORF">ENM88_05340</name>
</gene>
<dbReference type="HAMAP" id="MF_00978">
    <property type="entry name" value="Bifunct_BirA"/>
    <property type="match status" value="1"/>
</dbReference>
<evidence type="ECO:0000313" key="6">
    <source>
        <dbReference type="EMBL" id="HHP05155.1"/>
    </source>
</evidence>
<dbReference type="GO" id="GO:0004077">
    <property type="term" value="F:biotin--[biotin carboxyl-carrier protein] ligase activity"/>
    <property type="evidence" value="ECO:0007669"/>
    <property type="project" value="UniProtKB-EC"/>
</dbReference>
<dbReference type="SUPFAM" id="SSF50037">
    <property type="entry name" value="C-terminal domain of transcriptional repressors"/>
    <property type="match status" value="1"/>
</dbReference>
<keyword evidence="1 6" id="KW-0436">Ligase</keyword>
<evidence type="ECO:0000259" key="5">
    <source>
        <dbReference type="PROSITE" id="PS51733"/>
    </source>
</evidence>
<dbReference type="Pfam" id="PF02237">
    <property type="entry name" value="BPL_C"/>
    <property type="match status" value="1"/>
</dbReference>
<dbReference type="PROSITE" id="PS51733">
    <property type="entry name" value="BPL_LPL_CATALYTIC"/>
    <property type="match status" value="1"/>
</dbReference>
<dbReference type="InterPro" id="IPR030855">
    <property type="entry name" value="Bifunct_BirA"/>
</dbReference>
<dbReference type="EMBL" id="DRZM01000160">
    <property type="protein sequence ID" value="HHP05155.1"/>
    <property type="molecule type" value="Genomic_DNA"/>
</dbReference>
<dbReference type="PANTHER" id="PTHR12835:SF5">
    <property type="entry name" value="BIOTIN--PROTEIN LIGASE"/>
    <property type="match status" value="1"/>
</dbReference>
<dbReference type="InterPro" id="IPR002792">
    <property type="entry name" value="TRAM_dom"/>
</dbReference>
<dbReference type="Gene3D" id="2.30.30.100">
    <property type="match status" value="1"/>
</dbReference>
<dbReference type="InterPro" id="IPR004408">
    <property type="entry name" value="Biotin_CoA_COase_ligase"/>
</dbReference>
<proteinExistence type="inferred from homology"/>
<dbReference type="EC" id="6.3.4.15" evidence="6"/>
<dbReference type="InterPro" id="IPR003142">
    <property type="entry name" value="BPL_C"/>
</dbReference>
<dbReference type="InterPro" id="IPR008988">
    <property type="entry name" value="Transcriptional_repressor_C"/>
</dbReference>
<keyword evidence="3" id="KW-0067">ATP-binding</keyword>
<dbReference type="GO" id="GO:0006355">
    <property type="term" value="P:regulation of DNA-templated transcription"/>
    <property type="evidence" value="ECO:0007669"/>
    <property type="project" value="InterPro"/>
</dbReference>
<dbReference type="NCBIfam" id="TIGR00121">
    <property type="entry name" value="birA_ligase"/>
    <property type="match status" value="1"/>
</dbReference>